<dbReference type="RefSeq" id="WP_058496616.1">
    <property type="nucleotide sequence ID" value="NZ_CAAAIU010000001.1"/>
</dbReference>
<evidence type="ECO:0000313" key="3">
    <source>
        <dbReference type="EMBL" id="KTC86030.1"/>
    </source>
</evidence>
<feature type="coiled-coil region" evidence="1">
    <location>
        <begin position="1061"/>
        <end position="1095"/>
    </location>
</feature>
<comment type="caution">
    <text evidence="3">The sequence shown here is derived from an EMBL/GenBank/DDBJ whole genome shotgun (WGS) entry which is preliminary data.</text>
</comment>
<dbReference type="Proteomes" id="UP000054736">
    <property type="component" value="Unassembled WGS sequence"/>
</dbReference>
<gene>
    <name evidence="3" type="ORF">Ldro_2355</name>
</gene>
<protein>
    <submittedName>
        <fullName evidence="3">Interaptin</fullName>
    </submittedName>
</protein>
<dbReference type="PATRIC" id="fig|1212489.4.peg.2487"/>
<keyword evidence="1" id="KW-0175">Coiled coil</keyword>
<evidence type="ECO:0000313" key="4">
    <source>
        <dbReference type="Proteomes" id="UP000054736"/>
    </source>
</evidence>
<organism evidence="3 4">
    <name type="scientific">Legionella drozanskii LLAP-1</name>
    <dbReference type="NCBI Taxonomy" id="1212489"/>
    <lineage>
        <taxon>Bacteria</taxon>
        <taxon>Pseudomonadati</taxon>
        <taxon>Pseudomonadota</taxon>
        <taxon>Gammaproteobacteria</taxon>
        <taxon>Legionellales</taxon>
        <taxon>Legionellaceae</taxon>
        <taxon>Legionella</taxon>
    </lineage>
</organism>
<dbReference type="STRING" id="1212489.Ldro_2355"/>
<dbReference type="OrthoDB" id="5653987at2"/>
<sequence length="1406" mass="155708">MPKNQEFIDALKDPQLANRPNSISALNAILESIASNDDGAFRAAILSHPAVWNGLGTTAPFRVSSADLNDAQFLDRAVSDFALMQRYAAGLRVLYTLKEASEAQLEAIIAANSHTETRKKLFGDDGVSIFGQPQVTIQPASTGAGKWDPATEAVITNPWVDHIKVVARRQLLIKKIVGYRDTNYLRELLVSKNDKDFRNAARAVCEIASGGAHFTDNMSHADLKGAITHAAAKRRVSLVIDASSDEQVTSALVKNILFRASDFKGSIGIDGARDLADSDVDELRGQLGTRYLIATYSSLPARDIKGLEAIASSVNTAALLNTIKGLPENGPYLVHAVTDATFASIRQAAASRALKIRIDTCEDEAALNALIAVKDNKELQQKLETEEAFGFSGVIGKPFREAFTDPHVEDIVALAHIRKNITFLPTTDEKNDRLDVLKLLVSNPSHFAANYLNHLAINQPKEVQDKIKAYFDADVENSYKTCAQALLTYLEQKLPDLTTTDLDNLIHASDVASVITPVNKLLGLSPGDRGLTALIKNYDRNIGKQIRAYAAAESEIRRAKQPIDLRNWATGNKNQTDLLDKINNPNSSVHLDALITTPDFPAKQQQRVQTSLVESLIRNLPSEKIPAVATPASPNVLEILANAADIDQFKAALTTLQVTDHSWVNAKTMEQMQKAACTQLVKLDLNRRLSFFGSLHPRLINLVDSLPLDKQRALLANPKAVVALSEAKEDKEVYRILDGKFVDALIVSALVAENKYLTAMSSIPNSALANVLVTIQPSLNKDQIDQVTGYVLSLNQTNFDYGVEYDTRVKHIIYNIMGLTKPADRVTINTIKGAFNANQIQQSIKNQHTYNQHVLAAYNARPAPNAKYKAIYAMIAALGKTAQLSNAPAPGEVAELRTALAAETYREFLEKINKKPAPSYLAKFDPSLDKQITPKRFAEMKIAGRKQALLDSNSYVAELTVLDRRLTTQTEQFTNTKLSSLSPLKRLATAKPLYWLNPAFQAASKENAKKMGSQLREVSTTCDTMITHLRDQFNQAQQELDSLPSNKDIDDIRPRLSIQDKEEMQEAMTDRRTKITKLQAQIKKELDEYEKLQILFRGEPTAPDNAPLVIRQGILKTLKQAEEGKTDIRIKGSKSYAKDYPNSDRARHFTATWKSEGKPSDDDKNLKLISAVSPDCFDLVGMVEPGHFREYTVIYEKVDKNTGAVTGEEKSSYIEERRAGDLSPIVDSKGVTQYQSAMTLTANKFPQDTGAQVHQVMDMATRMIAARGKPPTPDDPILLKGSLEQVKFAWTALMVIGRNDPNMRFDEKSIIIDNAQFNPEKEFGSVYGFAKGSAYENYFKDHPSVTVLLKNIKKVDELKVDKKSKQTTEKDTTHLTRFYKGKREEIESVEKKNKESDDTIRPAPPV</sequence>
<proteinExistence type="predicted"/>
<feature type="region of interest" description="Disordered" evidence="2">
    <location>
        <begin position="1385"/>
        <end position="1406"/>
    </location>
</feature>
<dbReference type="EMBL" id="LNXY01000027">
    <property type="protein sequence ID" value="KTC86030.1"/>
    <property type="molecule type" value="Genomic_DNA"/>
</dbReference>
<name>A0A0W0SRT4_9GAMM</name>
<evidence type="ECO:0000256" key="1">
    <source>
        <dbReference type="SAM" id="Coils"/>
    </source>
</evidence>
<reference evidence="3 4" key="1">
    <citation type="submission" date="2015-11" db="EMBL/GenBank/DDBJ databases">
        <title>Genomic analysis of 38 Legionella species identifies large and diverse effector repertoires.</title>
        <authorList>
            <person name="Burstein D."/>
            <person name="Amaro F."/>
            <person name="Zusman T."/>
            <person name="Lifshitz Z."/>
            <person name="Cohen O."/>
            <person name="Gilbert J.A."/>
            <person name="Pupko T."/>
            <person name="Shuman H.A."/>
            <person name="Segal G."/>
        </authorList>
    </citation>
    <scope>NUCLEOTIDE SEQUENCE [LARGE SCALE GENOMIC DNA]</scope>
    <source>
        <strain evidence="3 4">ATCC 700990</strain>
    </source>
</reference>
<evidence type="ECO:0000256" key="2">
    <source>
        <dbReference type="SAM" id="MobiDB-lite"/>
    </source>
</evidence>
<accession>A0A0W0SRT4</accession>
<feature type="compositionally biased region" description="Basic and acidic residues" evidence="2">
    <location>
        <begin position="1385"/>
        <end position="1400"/>
    </location>
</feature>
<keyword evidence="4" id="KW-1185">Reference proteome</keyword>